<reference evidence="3 4" key="1">
    <citation type="submission" date="2018-09" db="EMBL/GenBank/DDBJ databases">
        <title>YIM PH 21725 draft genome.</title>
        <authorList>
            <person name="Miao C."/>
        </authorList>
    </citation>
    <scope>NUCLEOTIDE SEQUENCE [LARGE SCALE GENOMIC DNA]</scope>
    <source>
        <strain evidence="4">YIM PH21725</strain>
    </source>
</reference>
<sequence length="221" mass="22421">MRVFRRVEVGMTGTEPGETGDLESVARLVRMSDTAPMPRVDAAPRAQRPVTDDPAVPAGVFGGALDDRSGSAAGQLAAAGGPATAELSGLDELLDGTSAETVGRRPVRSLIVAGAAVVAFGGLGVWALWPSSSGDAAGEAVPPPAVPSSSAPPTAITTLTASPVPLPATADVRDSTIRASSKETAPPPVTSSEDNSDDVAPGSSQRQRNDHRKPPHRHGQE</sequence>
<dbReference type="EMBL" id="QZFV01000112">
    <property type="protein sequence ID" value="RJQ80892.1"/>
    <property type="molecule type" value="Genomic_DNA"/>
</dbReference>
<comment type="caution">
    <text evidence="3">The sequence shown here is derived from an EMBL/GenBank/DDBJ whole genome shotgun (WGS) entry which is preliminary data.</text>
</comment>
<dbReference type="Proteomes" id="UP000285112">
    <property type="component" value="Unassembled WGS sequence"/>
</dbReference>
<accession>A0A419HVD4</accession>
<feature type="region of interest" description="Disordered" evidence="1">
    <location>
        <begin position="134"/>
        <end position="221"/>
    </location>
</feature>
<keyword evidence="4" id="KW-1185">Reference proteome</keyword>
<feature type="compositionally biased region" description="Low complexity" evidence="1">
    <location>
        <begin position="147"/>
        <end position="163"/>
    </location>
</feature>
<keyword evidence="2" id="KW-0812">Transmembrane</keyword>
<organism evidence="3 4">
    <name type="scientific">Amycolatopsis panacis</name>
    <dbReference type="NCBI Taxonomy" id="2340917"/>
    <lineage>
        <taxon>Bacteria</taxon>
        <taxon>Bacillati</taxon>
        <taxon>Actinomycetota</taxon>
        <taxon>Actinomycetes</taxon>
        <taxon>Pseudonocardiales</taxon>
        <taxon>Pseudonocardiaceae</taxon>
        <taxon>Amycolatopsis</taxon>
    </lineage>
</organism>
<keyword evidence="2" id="KW-0472">Membrane</keyword>
<dbReference type="AlphaFoldDB" id="A0A419HVD4"/>
<keyword evidence="2" id="KW-1133">Transmembrane helix</keyword>
<feature type="compositionally biased region" description="Basic residues" evidence="1">
    <location>
        <begin position="209"/>
        <end position="221"/>
    </location>
</feature>
<evidence type="ECO:0000256" key="1">
    <source>
        <dbReference type="SAM" id="MobiDB-lite"/>
    </source>
</evidence>
<evidence type="ECO:0000256" key="2">
    <source>
        <dbReference type="SAM" id="Phobius"/>
    </source>
</evidence>
<name>A0A419HVD4_9PSEU</name>
<proteinExistence type="predicted"/>
<protein>
    <submittedName>
        <fullName evidence="3">Uncharacterized protein</fullName>
    </submittedName>
</protein>
<evidence type="ECO:0000313" key="3">
    <source>
        <dbReference type="EMBL" id="RJQ80892.1"/>
    </source>
</evidence>
<gene>
    <name evidence="3" type="ORF">D5S19_24430</name>
</gene>
<feature type="transmembrane region" description="Helical" evidence="2">
    <location>
        <begin position="110"/>
        <end position="129"/>
    </location>
</feature>
<evidence type="ECO:0000313" key="4">
    <source>
        <dbReference type="Proteomes" id="UP000285112"/>
    </source>
</evidence>